<evidence type="ECO:0000313" key="5">
    <source>
        <dbReference type="Proteomes" id="UP000327044"/>
    </source>
</evidence>
<evidence type="ECO:0000256" key="3">
    <source>
        <dbReference type="SAM" id="Phobius"/>
    </source>
</evidence>
<feature type="transmembrane region" description="Helical" evidence="3">
    <location>
        <begin position="6"/>
        <end position="25"/>
    </location>
</feature>
<dbReference type="SUPFAM" id="SSF51735">
    <property type="entry name" value="NAD(P)-binding Rossmann-fold domains"/>
    <property type="match status" value="1"/>
</dbReference>
<keyword evidence="3" id="KW-1133">Transmembrane helix</keyword>
<dbReference type="Pfam" id="PF00106">
    <property type="entry name" value="adh_short"/>
    <property type="match status" value="1"/>
</dbReference>
<dbReference type="Gene3D" id="3.40.50.720">
    <property type="entry name" value="NAD(P)-binding Rossmann-like Domain"/>
    <property type="match status" value="1"/>
</dbReference>
<dbReference type="AlphaFoldDB" id="A0A5N4AR87"/>
<dbReference type="InterPro" id="IPR002347">
    <property type="entry name" value="SDR_fam"/>
</dbReference>
<evidence type="ECO:0000313" key="4">
    <source>
        <dbReference type="EMBL" id="KAB0799844.1"/>
    </source>
</evidence>
<proteinExistence type="inferred from homology"/>
<keyword evidence="1" id="KW-0560">Oxidoreductase</keyword>
<comment type="caution">
    <text evidence="4">The sequence shown here is derived from an EMBL/GenBank/DDBJ whole genome shotgun (WGS) entry which is preliminary data.</text>
</comment>
<name>A0A5N4AR87_PHOPY</name>
<dbReference type="EMBL" id="VVIM01000005">
    <property type="protein sequence ID" value="KAB0799844.1"/>
    <property type="molecule type" value="Genomic_DNA"/>
</dbReference>
<accession>A0A5N4AR87</accession>
<protein>
    <submittedName>
        <fullName evidence="4">Uncharacterized protein</fullName>
    </submittedName>
</protein>
<dbReference type="PRINTS" id="PR00080">
    <property type="entry name" value="SDRFAMILY"/>
</dbReference>
<dbReference type="PANTHER" id="PTHR43157">
    <property type="entry name" value="PHOSPHATIDYLINOSITOL-GLYCAN BIOSYNTHESIS CLASS F PROTEIN-RELATED"/>
    <property type="match status" value="1"/>
</dbReference>
<keyword evidence="5" id="KW-1185">Reference proteome</keyword>
<dbReference type="PANTHER" id="PTHR43157:SF31">
    <property type="entry name" value="PHOSPHATIDYLINOSITOL-GLYCAN BIOSYNTHESIS CLASS F PROTEIN"/>
    <property type="match status" value="1"/>
</dbReference>
<gene>
    <name evidence="4" type="ORF">PPYR_07724</name>
</gene>
<reference evidence="4 5" key="1">
    <citation type="journal article" date="2018" name="Elife">
        <title>Firefly genomes illuminate parallel origins of bioluminescence in beetles.</title>
        <authorList>
            <person name="Fallon T.R."/>
            <person name="Lower S.E."/>
            <person name="Chang C.H."/>
            <person name="Bessho-Uehara M."/>
            <person name="Martin G.J."/>
            <person name="Bewick A.J."/>
            <person name="Behringer M."/>
            <person name="Debat H.J."/>
            <person name="Wong I."/>
            <person name="Day J.C."/>
            <person name="Suvorov A."/>
            <person name="Silva C.J."/>
            <person name="Stanger-Hall K.F."/>
            <person name="Hall D.W."/>
            <person name="Schmitz R.J."/>
            <person name="Nelson D.R."/>
            <person name="Lewis S.M."/>
            <person name="Shigenobu S."/>
            <person name="Bybee S.M."/>
            <person name="Larracuente A.M."/>
            <person name="Oba Y."/>
            <person name="Weng J.K."/>
        </authorList>
    </citation>
    <scope>NUCLEOTIDE SEQUENCE [LARGE SCALE GENOMIC DNA]</scope>
    <source>
        <strain evidence="4">1611_PpyrPB1</strain>
        <tissue evidence="4">Whole body</tissue>
    </source>
</reference>
<keyword evidence="3" id="KW-0812">Transmembrane</keyword>
<evidence type="ECO:0000256" key="1">
    <source>
        <dbReference type="ARBA" id="ARBA00023002"/>
    </source>
</evidence>
<dbReference type="PRINTS" id="PR00081">
    <property type="entry name" value="GDHRDH"/>
</dbReference>
<dbReference type="InterPro" id="IPR036291">
    <property type="entry name" value="NAD(P)-bd_dom_sf"/>
</dbReference>
<evidence type="ECO:0000256" key="2">
    <source>
        <dbReference type="RuleBase" id="RU000363"/>
    </source>
</evidence>
<dbReference type="InParanoid" id="A0A5N4AR87"/>
<keyword evidence="3" id="KW-0472">Membrane</keyword>
<sequence length="331" mass="36260">MTALYLLLAFAPILPILLGVVLIIARLRTKWNKSPVCLAGKTVIVTGANSGIGFSTAFEFAIRGAKVILACRSISLAEKARKKIMEDTQNPNVFVRIVDLASFKSVRAFAAEINNSEDRLDILVNNAGAIMEGGRTVDGLSKNLQVNSLGPFLLTLLLIDLLKRTNSSRIVNVGSATIYYATLNLNDLNYYSPSIFARVAVFNYANSKLCSVILTNELARRLKSSGVTVNTVDPGLVYTGIAREWNIIGKIMFVCVKLLLRSSREGAQGSIYVAISKNLDNVTGKFFMNSVETSVPSIVNNQKIAKELWENCLSFLQVTDEERLSIPCIEK</sequence>
<dbReference type="Proteomes" id="UP000327044">
    <property type="component" value="Unassembled WGS sequence"/>
</dbReference>
<comment type="similarity">
    <text evidence="2">Belongs to the short-chain dehydrogenases/reductases (SDR) family.</text>
</comment>
<dbReference type="GO" id="GO:0016491">
    <property type="term" value="F:oxidoreductase activity"/>
    <property type="evidence" value="ECO:0007669"/>
    <property type="project" value="UniProtKB-KW"/>
</dbReference>
<organism evidence="4 5">
    <name type="scientific">Photinus pyralis</name>
    <name type="common">Common eastern firefly</name>
    <name type="synonym">Lampyris pyralis</name>
    <dbReference type="NCBI Taxonomy" id="7054"/>
    <lineage>
        <taxon>Eukaryota</taxon>
        <taxon>Metazoa</taxon>
        <taxon>Ecdysozoa</taxon>
        <taxon>Arthropoda</taxon>
        <taxon>Hexapoda</taxon>
        <taxon>Insecta</taxon>
        <taxon>Pterygota</taxon>
        <taxon>Neoptera</taxon>
        <taxon>Endopterygota</taxon>
        <taxon>Coleoptera</taxon>
        <taxon>Polyphaga</taxon>
        <taxon>Elateriformia</taxon>
        <taxon>Elateroidea</taxon>
        <taxon>Lampyridae</taxon>
        <taxon>Lampyrinae</taxon>
        <taxon>Photinus</taxon>
    </lineage>
</organism>